<keyword evidence="1" id="KW-0732">Signal</keyword>
<sequence length="73" mass="7598">MKRFYVKSAIAALVVLGGLASAAPAIAVPPTATPSPGYDARLQASRAARTVSAPVVLYPKPAPPRRAKRIHAH</sequence>
<dbReference type="Proteomes" id="UP000680805">
    <property type="component" value="Chromosome"/>
</dbReference>
<evidence type="ECO:0000313" key="3">
    <source>
        <dbReference type="Proteomes" id="UP000680805"/>
    </source>
</evidence>
<evidence type="ECO:0000313" key="2">
    <source>
        <dbReference type="EMBL" id="QWG18153.1"/>
    </source>
</evidence>
<reference evidence="2" key="1">
    <citation type="submission" date="2021-06" db="EMBL/GenBank/DDBJ databases">
        <title>Bradyrhizobium sp. S2-11-2 Genome sequencing.</title>
        <authorList>
            <person name="Jin L."/>
        </authorList>
    </citation>
    <scope>NUCLEOTIDE SEQUENCE</scope>
    <source>
        <strain evidence="2">S2-11-2</strain>
    </source>
</reference>
<gene>
    <name evidence="2" type="ORF">KMZ68_24960</name>
</gene>
<name>A0A975NMY6_9BRAD</name>
<proteinExistence type="predicted"/>
<feature type="chain" id="PRO_5037731693" evidence="1">
    <location>
        <begin position="28"/>
        <end position="73"/>
    </location>
</feature>
<evidence type="ECO:0000256" key="1">
    <source>
        <dbReference type="SAM" id="SignalP"/>
    </source>
</evidence>
<dbReference type="RefSeq" id="WP_215613752.1">
    <property type="nucleotide sequence ID" value="NZ_CP076135.1"/>
</dbReference>
<accession>A0A975NMY6</accession>
<organism evidence="2 3">
    <name type="scientific">Bradyrhizobium sediminis</name>
    <dbReference type="NCBI Taxonomy" id="2840469"/>
    <lineage>
        <taxon>Bacteria</taxon>
        <taxon>Pseudomonadati</taxon>
        <taxon>Pseudomonadota</taxon>
        <taxon>Alphaproteobacteria</taxon>
        <taxon>Hyphomicrobiales</taxon>
        <taxon>Nitrobacteraceae</taxon>
        <taxon>Bradyrhizobium</taxon>
    </lineage>
</organism>
<dbReference type="EMBL" id="CP076135">
    <property type="protein sequence ID" value="QWG18153.1"/>
    <property type="molecule type" value="Genomic_DNA"/>
</dbReference>
<protein>
    <submittedName>
        <fullName evidence="2">Uncharacterized protein</fullName>
    </submittedName>
</protein>
<dbReference type="AlphaFoldDB" id="A0A975NMY6"/>
<dbReference type="KEGG" id="bsei:KMZ68_24960"/>
<feature type="signal peptide" evidence="1">
    <location>
        <begin position="1"/>
        <end position="27"/>
    </location>
</feature>